<evidence type="ECO:0000256" key="6">
    <source>
        <dbReference type="ARBA" id="ARBA00047422"/>
    </source>
</evidence>
<comment type="caution">
    <text evidence="9">The sequence shown here is derived from an EMBL/GenBank/DDBJ whole genome shotgun (WGS) entry which is preliminary data.</text>
</comment>
<evidence type="ECO:0000256" key="1">
    <source>
        <dbReference type="ARBA" id="ARBA00011975"/>
    </source>
</evidence>
<keyword evidence="5" id="KW-0680">Restriction system</keyword>
<dbReference type="InterPro" id="IPR018117">
    <property type="entry name" value="C5_DNA_meth_AS"/>
</dbReference>
<dbReference type="EMBL" id="BJNN01000108">
    <property type="protein sequence ID" value="GEC64180.1"/>
    <property type="molecule type" value="Genomic_DNA"/>
</dbReference>
<evidence type="ECO:0000313" key="9">
    <source>
        <dbReference type="EMBL" id="GEC64180.1"/>
    </source>
</evidence>
<organism evidence="9 10">
    <name type="scientific">Novacetimonas hansenii</name>
    <name type="common">Komagataeibacter hansenii</name>
    <dbReference type="NCBI Taxonomy" id="436"/>
    <lineage>
        <taxon>Bacteria</taxon>
        <taxon>Pseudomonadati</taxon>
        <taxon>Pseudomonadota</taxon>
        <taxon>Alphaproteobacteria</taxon>
        <taxon>Acetobacterales</taxon>
        <taxon>Acetobacteraceae</taxon>
        <taxon>Novacetimonas</taxon>
    </lineage>
</organism>
<reference evidence="9 10" key="1">
    <citation type="submission" date="2019-06" db="EMBL/GenBank/DDBJ databases">
        <title>Whole genome shotgun sequence of Komagataeibacter hansenii NBRC 14820.</title>
        <authorList>
            <person name="Hosoyama A."/>
            <person name="Uohara A."/>
            <person name="Ohji S."/>
            <person name="Ichikawa N."/>
        </authorList>
    </citation>
    <scope>NUCLEOTIDE SEQUENCE [LARGE SCALE GENOMIC DNA]</scope>
    <source>
        <strain evidence="9 10">NBRC 14820</strain>
    </source>
</reference>
<dbReference type="SUPFAM" id="SSF53335">
    <property type="entry name" value="S-adenosyl-L-methionine-dependent methyltransferases"/>
    <property type="match status" value="1"/>
</dbReference>
<proteinExistence type="inferred from homology"/>
<dbReference type="PROSITE" id="PS51679">
    <property type="entry name" value="SAM_MT_C5"/>
    <property type="match status" value="1"/>
</dbReference>
<accession>A0ABQ0SFQ5</accession>
<evidence type="ECO:0000256" key="8">
    <source>
        <dbReference type="SAM" id="MobiDB-lite"/>
    </source>
</evidence>
<feature type="region of interest" description="Disordered" evidence="8">
    <location>
        <begin position="408"/>
        <end position="428"/>
    </location>
</feature>
<dbReference type="PANTHER" id="PTHR10629:SF52">
    <property type="entry name" value="DNA (CYTOSINE-5)-METHYLTRANSFERASE 1"/>
    <property type="match status" value="1"/>
</dbReference>
<evidence type="ECO:0000256" key="3">
    <source>
        <dbReference type="ARBA" id="ARBA00022679"/>
    </source>
</evidence>
<evidence type="ECO:0000256" key="2">
    <source>
        <dbReference type="ARBA" id="ARBA00022603"/>
    </source>
</evidence>
<dbReference type="Gene3D" id="3.40.50.150">
    <property type="entry name" value="Vaccinia Virus protein VP39"/>
    <property type="match status" value="1"/>
</dbReference>
<dbReference type="RefSeq" id="WP_048858988.1">
    <property type="nucleotide sequence ID" value="NZ_BJNN01000108.1"/>
</dbReference>
<comment type="catalytic activity">
    <reaction evidence="6">
        <text>a 2'-deoxycytidine in DNA + S-adenosyl-L-methionine = a 5-methyl-2'-deoxycytidine in DNA + S-adenosyl-L-homocysteine + H(+)</text>
        <dbReference type="Rhea" id="RHEA:13681"/>
        <dbReference type="Rhea" id="RHEA-COMP:11369"/>
        <dbReference type="Rhea" id="RHEA-COMP:11370"/>
        <dbReference type="ChEBI" id="CHEBI:15378"/>
        <dbReference type="ChEBI" id="CHEBI:57856"/>
        <dbReference type="ChEBI" id="CHEBI:59789"/>
        <dbReference type="ChEBI" id="CHEBI:85452"/>
        <dbReference type="ChEBI" id="CHEBI:85454"/>
        <dbReference type="EC" id="2.1.1.37"/>
    </reaction>
</comment>
<evidence type="ECO:0000256" key="4">
    <source>
        <dbReference type="ARBA" id="ARBA00022691"/>
    </source>
</evidence>
<evidence type="ECO:0000256" key="5">
    <source>
        <dbReference type="ARBA" id="ARBA00022747"/>
    </source>
</evidence>
<gene>
    <name evidence="9" type="ORF">GHA01_20290</name>
</gene>
<keyword evidence="10" id="KW-1185">Reference proteome</keyword>
<dbReference type="InterPro" id="IPR050390">
    <property type="entry name" value="C5-Methyltransferase"/>
</dbReference>
<feature type="region of interest" description="Disordered" evidence="8">
    <location>
        <begin position="207"/>
        <end position="230"/>
    </location>
</feature>
<dbReference type="Proteomes" id="UP000319478">
    <property type="component" value="Unassembled WGS sequence"/>
</dbReference>
<feature type="active site" evidence="7">
    <location>
        <position position="74"/>
    </location>
</feature>
<dbReference type="GO" id="GO:0008168">
    <property type="term" value="F:methyltransferase activity"/>
    <property type="evidence" value="ECO:0007669"/>
    <property type="project" value="UniProtKB-KW"/>
</dbReference>
<dbReference type="InterPro" id="IPR029063">
    <property type="entry name" value="SAM-dependent_MTases_sf"/>
</dbReference>
<dbReference type="EC" id="2.1.1.37" evidence="1"/>
<dbReference type="InterPro" id="IPR001525">
    <property type="entry name" value="C5_MeTfrase"/>
</dbReference>
<protein>
    <recommendedName>
        <fullName evidence="1">DNA (cytosine-5-)-methyltransferase</fullName>
        <ecNumber evidence="1">2.1.1.37</ecNumber>
    </recommendedName>
</protein>
<name>A0ABQ0SFQ5_NOVHA</name>
<keyword evidence="3 7" id="KW-0808">Transferase</keyword>
<dbReference type="GO" id="GO:0032259">
    <property type="term" value="P:methylation"/>
    <property type="evidence" value="ECO:0007669"/>
    <property type="project" value="UniProtKB-KW"/>
</dbReference>
<dbReference type="Gene3D" id="3.90.120.10">
    <property type="entry name" value="DNA Methylase, subunit A, domain 2"/>
    <property type="match status" value="1"/>
</dbReference>
<sequence>MIHAATMCSGIGAPEAAMPGWDWRWCAEIEPFPARVLARRFPGSVNMGDLMAEDFSARSCALGPLDVVVAGTPCQDFSVAGPRDGLDGMRGNLSLRAIQIYEDHCDAARSAGRPEPLYVWENVPGVLSDKTNAFGNIIAALAGCETPIVPPSGLHWTRAGVVAGPRRTVTWRVLDAQYFGLAQRRERVFVVAGAVGGADPTAILFEPESLPGNPAPRRGTGENIAPTVARGSPGGRVYGLDADTVESLQVHPVAFGGGNCSGPIDVARSLLTSGLHQDFETETFITHTLRGEGFDASEDGTGRGTPLVPVAFDCKASGQNGFGVGDIASTMRAMGHAGSYSNGGGHLAVMQPLSVALRGRDGGSQIEVGDDVAHTLRASQGGSDKPHVLTSAVRRLMPVECERLQGFADDHTDVPNGNRPAADGPRYKALGNSMPVPVLHWILTRVEREIAQVREIR</sequence>
<evidence type="ECO:0000313" key="10">
    <source>
        <dbReference type="Proteomes" id="UP000319478"/>
    </source>
</evidence>
<dbReference type="Pfam" id="PF00145">
    <property type="entry name" value="DNA_methylase"/>
    <property type="match status" value="2"/>
</dbReference>
<comment type="similarity">
    <text evidence="7">Belongs to the class I-like SAM-binding methyltransferase superfamily. C5-methyltransferase family.</text>
</comment>
<keyword evidence="2 7" id="KW-0489">Methyltransferase</keyword>
<dbReference type="PANTHER" id="PTHR10629">
    <property type="entry name" value="CYTOSINE-SPECIFIC METHYLTRANSFERASE"/>
    <property type="match status" value="1"/>
</dbReference>
<keyword evidence="4 7" id="KW-0949">S-adenosyl-L-methionine</keyword>
<dbReference type="PROSITE" id="PS00094">
    <property type="entry name" value="C5_MTASE_1"/>
    <property type="match status" value="1"/>
</dbReference>
<evidence type="ECO:0000256" key="7">
    <source>
        <dbReference type="PROSITE-ProRule" id="PRU01016"/>
    </source>
</evidence>